<dbReference type="RefSeq" id="WP_338177025.1">
    <property type="nucleotide sequence ID" value="NZ_JAEKNQ010000019.1"/>
</dbReference>
<comment type="function">
    <text evidence="7 10 11">Participates actively in the response to hyperosmotic and heat shock by preventing the aggregation of stress-denatured proteins, in association with DnaK and GrpE. It is the nucleotide exchange factor for DnaK and may function as a thermosensor. Unfolded proteins bind initially to DnaJ; upon interaction with the DnaJ-bound protein, DnaK hydrolyzes its bound ATP, resulting in the formation of a stable complex. GrpE releases ADP from DnaK; ATP binding to DnaK triggers the release of the substrate protein, thus completing the reaction cycle. Several rounds of ATP-dependent interactions between DnaJ, DnaK and GrpE are required for fully efficient folding.</text>
</comment>
<protein>
    <recommendedName>
        <fullName evidence="8 10">Protein GrpE</fullName>
    </recommendedName>
    <alternativeName>
        <fullName evidence="9 10">HSP-70 cofactor</fullName>
    </alternativeName>
</protein>
<dbReference type="SUPFAM" id="SSF58014">
    <property type="entry name" value="Coiled-coil domain of nucleotide exchange factor GrpE"/>
    <property type="match status" value="1"/>
</dbReference>
<dbReference type="InterPro" id="IPR009012">
    <property type="entry name" value="GrpE_head"/>
</dbReference>
<dbReference type="PROSITE" id="PS01071">
    <property type="entry name" value="GRPE"/>
    <property type="match status" value="1"/>
</dbReference>
<keyword evidence="5 10" id="KW-0346">Stress response</keyword>
<comment type="subunit">
    <text evidence="3 10">Homodimer.</text>
</comment>
<dbReference type="FunFam" id="2.30.22.10:FF:000001">
    <property type="entry name" value="Protein GrpE"/>
    <property type="match status" value="1"/>
</dbReference>
<dbReference type="InterPro" id="IPR013805">
    <property type="entry name" value="GrpE_CC"/>
</dbReference>
<dbReference type="Gene3D" id="2.30.22.10">
    <property type="entry name" value="Head domain of nucleotide exchange factor GrpE"/>
    <property type="match status" value="1"/>
</dbReference>
<dbReference type="NCBIfam" id="NF010738">
    <property type="entry name" value="PRK14140.1"/>
    <property type="match status" value="1"/>
</dbReference>
<dbReference type="Proteomes" id="UP000620075">
    <property type="component" value="Unassembled WGS sequence"/>
</dbReference>
<reference evidence="14 15" key="1">
    <citation type="submission" date="2020-10" db="EMBL/GenBank/DDBJ databases">
        <title>Ca. Dormibacterota MAGs.</title>
        <authorList>
            <person name="Montgomery K."/>
        </authorList>
    </citation>
    <scope>NUCLEOTIDE SEQUENCE [LARGE SCALE GENOMIC DNA]</scope>
    <source>
        <strain evidence="14">SC8811_S16_3</strain>
    </source>
</reference>
<dbReference type="AlphaFoldDB" id="A0A934K8L5"/>
<evidence type="ECO:0000256" key="7">
    <source>
        <dbReference type="ARBA" id="ARBA00053401"/>
    </source>
</evidence>
<evidence type="ECO:0000256" key="2">
    <source>
        <dbReference type="ARBA" id="ARBA00009054"/>
    </source>
</evidence>
<dbReference type="Pfam" id="PF01025">
    <property type="entry name" value="GrpE"/>
    <property type="match status" value="1"/>
</dbReference>
<dbReference type="PANTHER" id="PTHR21237">
    <property type="entry name" value="GRPE PROTEIN"/>
    <property type="match status" value="1"/>
</dbReference>
<evidence type="ECO:0000256" key="5">
    <source>
        <dbReference type="ARBA" id="ARBA00023016"/>
    </source>
</evidence>
<comment type="subcellular location">
    <subcellularLocation>
        <location evidence="1 10">Cytoplasm</location>
    </subcellularLocation>
</comment>
<evidence type="ECO:0000256" key="9">
    <source>
        <dbReference type="ARBA" id="ARBA00076414"/>
    </source>
</evidence>
<comment type="caution">
    <text evidence="14">The sequence shown here is derived from an EMBL/GenBank/DDBJ whole genome shotgun (WGS) entry which is preliminary data.</text>
</comment>
<evidence type="ECO:0000256" key="10">
    <source>
        <dbReference type="HAMAP-Rule" id="MF_01151"/>
    </source>
</evidence>
<evidence type="ECO:0000256" key="13">
    <source>
        <dbReference type="SAM" id="MobiDB-lite"/>
    </source>
</evidence>
<dbReference type="Gene3D" id="3.90.20.20">
    <property type="match status" value="1"/>
</dbReference>
<evidence type="ECO:0000313" key="14">
    <source>
        <dbReference type="EMBL" id="MBJ7602487.1"/>
    </source>
</evidence>
<gene>
    <name evidence="10 14" type="primary">grpE</name>
    <name evidence="14" type="ORF">JF888_04730</name>
</gene>
<dbReference type="GO" id="GO:0042803">
    <property type="term" value="F:protein homodimerization activity"/>
    <property type="evidence" value="ECO:0007669"/>
    <property type="project" value="InterPro"/>
</dbReference>
<dbReference type="GO" id="GO:0005737">
    <property type="term" value="C:cytoplasm"/>
    <property type="evidence" value="ECO:0007669"/>
    <property type="project" value="UniProtKB-SubCell"/>
</dbReference>
<evidence type="ECO:0000256" key="11">
    <source>
        <dbReference type="RuleBase" id="RU000639"/>
    </source>
</evidence>
<evidence type="ECO:0000256" key="12">
    <source>
        <dbReference type="RuleBase" id="RU004478"/>
    </source>
</evidence>
<dbReference type="EMBL" id="JAEKNQ010000019">
    <property type="protein sequence ID" value="MBJ7602487.1"/>
    <property type="molecule type" value="Genomic_DNA"/>
</dbReference>
<keyword evidence="4 10" id="KW-0963">Cytoplasm</keyword>
<dbReference type="HAMAP" id="MF_01151">
    <property type="entry name" value="GrpE"/>
    <property type="match status" value="1"/>
</dbReference>
<dbReference type="GO" id="GO:0051082">
    <property type="term" value="F:unfolded protein binding"/>
    <property type="evidence" value="ECO:0007669"/>
    <property type="project" value="TreeGrafter"/>
</dbReference>
<sequence length="174" mass="19423">MIEDEGGAPTGEQAPTATQEKEAEQEALASLQEELEELRSRHLRLAADFENYKKRARQEQEDAYRYAGALLAERVLPVLDDAQLALEHAPARVDKTWLKGVQLTFQKLEEALAAAGVEAVPALATKFDPKLHEAIGTVESDEHPEDTVVMELRRGYRMHDKVLRPALVKVSRKG</sequence>
<evidence type="ECO:0000256" key="6">
    <source>
        <dbReference type="ARBA" id="ARBA00023186"/>
    </source>
</evidence>
<dbReference type="InterPro" id="IPR000740">
    <property type="entry name" value="GrpE"/>
</dbReference>
<evidence type="ECO:0000256" key="4">
    <source>
        <dbReference type="ARBA" id="ARBA00022490"/>
    </source>
</evidence>
<dbReference type="GO" id="GO:0006457">
    <property type="term" value="P:protein folding"/>
    <property type="evidence" value="ECO:0007669"/>
    <property type="project" value="InterPro"/>
</dbReference>
<evidence type="ECO:0000256" key="8">
    <source>
        <dbReference type="ARBA" id="ARBA00072274"/>
    </source>
</evidence>
<feature type="region of interest" description="Disordered" evidence="13">
    <location>
        <begin position="1"/>
        <end position="28"/>
    </location>
</feature>
<dbReference type="SUPFAM" id="SSF51064">
    <property type="entry name" value="Head domain of nucleotide exchange factor GrpE"/>
    <property type="match status" value="1"/>
</dbReference>
<dbReference type="PANTHER" id="PTHR21237:SF23">
    <property type="entry name" value="GRPE PROTEIN HOMOLOG, MITOCHONDRIAL"/>
    <property type="match status" value="1"/>
</dbReference>
<keyword evidence="6 10" id="KW-0143">Chaperone</keyword>
<dbReference type="CDD" id="cd00446">
    <property type="entry name" value="GrpE"/>
    <property type="match status" value="1"/>
</dbReference>
<evidence type="ECO:0000313" key="15">
    <source>
        <dbReference type="Proteomes" id="UP000620075"/>
    </source>
</evidence>
<proteinExistence type="inferred from homology"/>
<comment type="similarity">
    <text evidence="2 10 12">Belongs to the GrpE family.</text>
</comment>
<organism evidence="14 15">
    <name type="scientific">Candidatus Dormiibacter inghamiae</name>
    <dbReference type="NCBI Taxonomy" id="3127013"/>
    <lineage>
        <taxon>Bacteria</taxon>
        <taxon>Bacillati</taxon>
        <taxon>Candidatus Dormiibacterota</taxon>
        <taxon>Candidatus Dormibacteria</taxon>
        <taxon>Candidatus Dormibacterales</taxon>
        <taxon>Candidatus Dormibacteraceae</taxon>
        <taxon>Candidatus Dormiibacter</taxon>
    </lineage>
</organism>
<evidence type="ECO:0000256" key="3">
    <source>
        <dbReference type="ARBA" id="ARBA00011738"/>
    </source>
</evidence>
<evidence type="ECO:0000256" key="1">
    <source>
        <dbReference type="ARBA" id="ARBA00004496"/>
    </source>
</evidence>
<accession>A0A934K8L5</accession>
<dbReference type="GO" id="GO:0000774">
    <property type="term" value="F:adenyl-nucleotide exchange factor activity"/>
    <property type="evidence" value="ECO:0007669"/>
    <property type="project" value="InterPro"/>
</dbReference>
<dbReference type="GO" id="GO:0051087">
    <property type="term" value="F:protein-folding chaperone binding"/>
    <property type="evidence" value="ECO:0007669"/>
    <property type="project" value="InterPro"/>
</dbReference>
<dbReference type="PRINTS" id="PR00773">
    <property type="entry name" value="GRPEPROTEIN"/>
</dbReference>
<name>A0A934K8L5_9BACT</name>